<evidence type="ECO:0000313" key="2">
    <source>
        <dbReference type="Proteomes" id="UP000594205"/>
    </source>
</evidence>
<reference evidence="1 2" key="1">
    <citation type="submission" date="2020-10" db="EMBL/GenBank/DDBJ databases">
        <title>Streptomyces ferrugineus complate genome analysis.</title>
        <authorList>
            <person name="Anwar N."/>
        </authorList>
    </citation>
    <scope>NUCLEOTIDE SEQUENCE [LARGE SCALE GENOMIC DNA]</scope>
    <source>
        <strain evidence="1 2">CCTCC AA2014009</strain>
    </source>
</reference>
<accession>A0A7M2SGQ6</accession>
<dbReference type="KEGG" id="sfeu:IM697_34680"/>
<proteinExistence type="predicted"/>
<organism evidence="1 2">
    <name type="scientific">Streptomyces ferrugineus</name>
    <dbReference type="NCBI Taxonomy" id="1413221"/>
    <lineage>
        <taxon>Bacteria</taxon>
        <taxon>Bacillati</taxon>
        <taxon>Actinomycetota</taxon>
        <taxon>Actinomycetes</taxon>
        <taxon>Kitasatosporales</taxon>
        <taxon>Streptomycetaceae</taxon>
        <taxon>Streptomyces</taxon>
    </lineage>
</organism>
<name>A0A7M2SGQ6_9ACTN</name>
<dbReference type="Proteomes" id="UP000594205">
    <property type="component" value="Chromosome"/>
</dbReference>
<evidence type="ECO:0000313" key="1">
    <source>
        <dbReference type="EMBL" id="QOV35179.1"/>
    </source>
</evidence>
<keyword evidence="2" id="KW-1185">Reference proteome</keyword>
<protein>
    <submittedName>
        <fullName evidence="1">Uncharacterized protein</fullName>
    </submittedName>
</protein>
<gene>
    <name evidence="1" type="ORF">IM697_34680</name>
</gene>
<dbReference type="EMBL" id="CP063373">
    <property type="protein sequence ID" value="QOV35179.1"/>
    <property type="molecule type" value="Genomic_DNA"/>
</dbReference>
<sequence>MPAGELLRGDHGVFLAARAPMPGYFRRPRALRSERRTLGSWLMIPVFWFARLYEITWNPIEALVEAFTERESKKPGKPFHGGWNSLAGQLTLAVVPRTKNSRAVMLQVTDRRLQVVYVSQARSFTGRPGPVEVGWTTDLRNVSWIRDRSDVAGGDHEIGFVDGSWCSVHFGGKGWSRMPEAFPVRLSHLDPVPSMG</sequence>
<dbReference type="AlphaFoldDB" id="A0A7M2SGQ6"/>
<dbReference type="RefSeq" id="WP_194040037.1">
    <property type="nucleotide sequence ID" value="NZ_CP063373.1"/>
</dbReference>